<protein>
    <submittedName>
        <fullName evidence="3">LysM repeat protein</fullName>
    </submittedName>
</protein>
<evidence type="ECO:0000256" key="1">
    <source>
        <dbReference type="SAM" id="MobiDB-lite"/>
    </source>
</evidence>
<evidence type="ECO:0000313" key="3">
    <source>
        <dbReference type="EMBL" id="MBA2872426.1"/>
    </source>
</evidence>
<dbReference type="SUPFAM" id="SSF54106">
    <property type="entry name" value="LysM domain"/>
    <property type="match status" value="1"/>
</dbReference>
<name>A0A7W0BXJ8_9BACL</name>
<dbReference type="AlphaFoldDB" id="A0A7W0BXJ8"/>
<evidence type="ECO:0000259" key="2">
    <source>
        <dbReference type="PROSITE" id="PS51782"/>
    </source>
</evidence>
<keyword evidence="4" id="KW-1185">Reference proteome</keyword>
<dbReference type="GO" id="GO:0008932">
    <property type="term" value="F:lytic endotransglycosylase activity"/>
    <property type="evidence" value="ECO:0007669"/>
    <property type="project" value="TreeGrafter"/>
</dbReference>
<dbReference type="InterPro" id="IPR018392">
    <property type="entry name" value="LysM"/>
</dbReference>
<feature type="region of interest" description="Disordered" evidence="1">
    <location>
        <begin position="1"/>
        <end position="22"/>
    </location>
</feature>
<dbReference type="InterPro" id="IPR036779">
    <property type="entry name" value="LysM_dom_sf"/>
</dbReference>
<dbReference type="PANTHER" id="PTHR33734">
    <property type="entry name" value="LYSM DOMAIN-CONTAINING GPI-ANCHORED PROTEIN 2"/>
    <property type="match status" value="1"/>
</dbReference>
<dbReference type="CDD" id="cd00118">
    <property type="entry name" value="LysM"/>
    <property type="match status" value="1"/>
</dbReference>
<feature type="domain" description="LysM" evidence="2">
    <location>
        <begin position="31"/>
        <end position="75"/>
    </location>
</feature>
<reference evidence="3 4" key="1">
    <citation type="submission" date="2020-07" db="EMBL/GenBank/DDBJ databases">
        <title>Genomic Encyclopedia of Type Strains, Phase IV (KMG-IV): sequencing the most valuable type-strain genomes for metagenomic binning, comparative biology and taxonomic classification.</title>
        <authorList>
            <person name="Goeker M."/>
        </authorList>
    </citation>
    <scope>NUCLEOTIDE SEQUENCE [LARGE SCALE GENOMIC DNA]</scope>
    <source>
        <strain evidence="3 4">DSM 25220</strain>
    </source>
</reference>
<dbReference type="PANTHER" id="PTHR33734:SF22">
    <property type="entry name" value="MEMBRANE-BOUND LYTIC MUREIN TRANSGLYCOSYLASE D"/>
    <property type="match status" value="1"/>
</dbReference>
<dbReference type="Pfam" id="PF01476">
    <property type="entry name" value="LysM"/>
    <property type="match status" value="1"/>
</dbReference>
<dbReference type="PROSITE" id="PS51782">
    <property type="entry name" value="LYSM"/>
    <property type="match status" value="1"/>
</dbReference>
<proteinExistence type="predicted"/>
<dbReference type="EMBL" id="JACDUU010000006">
    <property type="protein sequence ID" value="MBA2872426.1"/>
    <property type="molecule type" value="Genomic_DNA"/>
</dbReference>
<comment type="caution">
    <text evidence="3">The sequence shown here is derived from an EMBL/GenBank/DDBJ whole genome shotgun (WGS) entry which is preliminary data.</text>
</comment>
<feature type="compositionally biased region" description="Basic and acidic residues" evidence="1">
    <location>
        <begin position="1"/>
        <end position="11"/>
    </location>
</feature>
<dbReference type="Gene3D" id="3.10.350.10">
    <property type="entry name" value="LysM domain"/>
    <property type="match status" value="1"/>
</dbReference>
<dbReference type="SMART" id="SM00257">
    <property type="entry name" value="LysM"/>
    <property type="match status" value="1"/>
</dbReference>
<evidence type="ECO:0000313" key="4">
    <source>
        <dbReference type="Proteomes" id="UP000580891"/>
    </source>
</evidence>
<gene>
    <name evidence="3" type="ORF">HNQ85_002735</name>
</gene>
<sequence length="76" mass="8302">MADLRAGKRPPEQVATQPKPQMNVASVQASQVYTVKSGETLSEIAVKNKTTVAALQKLNNIKNVNMIRAGQKIRLK</sequence>
<dbReference type="Proteomes" id="UP000580891">
    <property type="component" value="Unassembled WGS sequence"/>
</dbReference>
<organism evidence="3 4">
    <name type="scientific">[Anoxybacillus] calidus</name>
    <dbReference type="NCBI Taxonomy" id="575178"/>
    <lineage>
        <taxon>Bacteria</taxon>
        <taxon>Bacillati</taxon>
        <taxon>Bacillota</taxon>
        <taxon>Bacilli</taxon>
        <taxon>Bacillales</taxon>
        <taxon>Anoxybacillaceae</taxon>
        <taxon>Paranoxybacillus</taxon>
    </lineage>
</organism>
<accession>A0A7W0BXJ8</accession>